<dbReference type="AlphaFoldDB" id="A0AAI9UKY7"/>
<feature type="compositionally biased region" description="Low complexity" evidence="2">
    <location>
        <begin position="406"/>
        <end position="415"/>
    </location>
</feature>
<feature type="region of interest" description="Disordered" evidence="2">
    <location>
        <begin position="327"/>
        <end position="469"/>
    </location>
</feature>
<sequence length="485" mass="53363">MSRRAVSAECAGLWFFWAPFGSVRLGFASDGQPYTYAVPTGGSVGKLQKSEHHPQPAATNAQLAEAREAPSALLMTNAAQSPRWRNGYRGAELREAPTFCRHSERLIAFIFFLLRKVRTSHLAIAQNSRPHPTPPSHTPDGSSTPCTCTCTPFALTPLPLSPLLPQSSSLRARQVQITKASSQTKPTSPGIPAPLHLAPPDLALSHTSQNRDISVTVGAQSYKMSTTTTTSTFTAPHTQQPLRLAVQKKKMSITQTYYLAHKARAKLSSEAARADHDLRLLVGHANLLDSLMLELADAEREQESWFNQSVRGATKDRHIQWADSIAEDSEDLYEDDSDDSDDSSVSSDDDYEEDDIEMADTVSLRRMPSAAPASPRTSTIEVSEDYDMEEDDLEEDYAQLELVRTPSHSSSSSPPELEHEHDSDISDDESMPPSPPNAVLTFNEKEAKEEISQQQSQQGDGTFYSEGYYLPARNPARLVSAISVY</sequence>
<keyword evidence="1" id="KW-0175">Coiled coil</keyword>
<accession>A0AAI9UKY7</accession>
<proteinExistence type="predicted"/>
<feature type="region of interest" description="Disordered" evidence="2">
    <location>
        <begin position="169"/>
        <end position="202"/>
    </location>
</feature>
<feature type="compositionally biased region" description="Low complexity" evidence="2">
    <location>
        <begin position="193"/>
        <end position="202"/>
    </location>
</feature>
<dbReference type="PANTHER" id="PTHR36826">
    <property type="entry name" value="PROTEIN ECM13"/>
    <property type="match status" value="1"/>
</dbReference>
<feature type="compositionally biased region" description="Polar residues" evidence="2">
    <location>
        <begin position="175"/>
        <end position="187"/>
    </location>
</feature>
<dbReference type="InterPro" id="IPR037738">
    <property type="entry name" value="Ecm13-like"/>
</dbReference>
<evidence type="ECO:0000313" key="3">
    <source>
        <dbReference type="EMBL" id="KAK1458474.1"/>
    </source>
</evidence>
<comment type="caution">
    <text evidence="3">The sequence shown here is derived from an EMBL/GenBank/DDBJ whole genome shotgun (WGS) entry which is preliminary data.</text>
</comment>
<evidence type="ECO:0000256" key="1">
    <source>
        <dbReference type="SAM" id="Coils"/>
    </source>
</evidence>
<dbReference type="Proteomes" id="UP001239213">
    <property type="component" value="Unassembled WGS sequence"/>
</dbReference>
<evidence type="ECO:0000313" key="4">
    <source>
        <dbReference type="Proteomes" id="UP001239213"/>
    </source>
</evidence>
<feature type="region of interest" description="Disordered" evidence="2">
    <location>
        <begin position="125"/>
        <end position="144"/>
    </location>
</feature>
<feature type="coiled-coil region" evidence="1">
    <location>
        <begin position="281"/>
        <end position="308"/>
    </location>
</feature>
<dbReference type="EMBL" id="MPDP01000278">
    <property type="protein sequence ID" value="KAK1458474.1"/>
    <property type="molecule type" value="Genomic_DNA"/>
</dbReference>
<keyword evidence="4" id="KW-1185">Reference proteome</keyword>
<feature type="compositionally biased region" description="Acidic residues" evidence="2">
    <location>
        <begin position="327"/>
        <end position="358"/>
    </location>
</feature>
<dbReference type="PANTHER" id="PTHR36826:SF1">
    <property type="entry name" value="PROTEIN ECM13"/>
    <property type="match status" value="1"/>
</dbReference>
<reference evidence="3" key="1">
    <citation type="submission" date="2016-11" db="EMBL/GenBank/DDBJ databases">
        <title>The genome sequence of Colletotrichum cuscutae.</title>
        <authorList>
            <person name="Baroncelli R."/>
        </authorList>
    </citation>
    <scope>NUCLEOTIDE SEQUENCE</scope>
    <source>
        <strain evidence="3">IMI 304802</strain>
    </source>
</reference>
<feature type="compositionally biased region" description="Acidic residues" evidence="2">
    <location>
        <begin position="382"/>
        <end position="398"/>
    </location>
</feature>
<gene>
    <name evidence="3" type="ORF">CCUS01_09340</name>
</gene>
<organism evidence="3 4">
    <name type="scientific">Colletotrichum cuscutae</name>
    <dbReference type="NCBI Taxonomy" id="1209917"/>
    <lineage>
        <taxon>Eukaryota</taxon>
        <taxon>Fungi</taxon>
        <taxon>Dikarya</taxon>
        <taxon>Ascomycota</taxon>
        <taxon>Pezizomycotina</taxon>
        <taxon>Sordariomycetes</taxon>
        <taxon>Hypocreomycetidae</taxon>
        <taxon>Glomerellales</taxon>
        <taxon>Glomerellaceae</taxon>
        <taxon>Colletotrichum</taxon>
        <taxon>Colletotrichum acutatum species complex</taxon>
    </lineage>
</organism>
<protein>
    <submittedName>
        <fullName evidence="3">Uncharacterized protein</fullName>
    </submittedName>
</protein>
<name>A0AAI9UKY7_9PEZI</name>
<evidence type="ECO:0000256" key="2">
    <source>
        <dbReference type="SAM" id="MobiDB-lite"/>
    </source>
</evidence>